<sequence length="77" mass="8646">MNKTQKALAMLLIIAAVVFVSVCGSTKNDEDQAWLRSTKSDMEMIQQDKLDMVNDEEMHLDNLNACDKLVKDSQTAL</sequence>
<accession>A0A7K4AVW1</accession>
<dbReference type="Proteomes" id="UP000585579">
    <property type="component" value="Unassembled WGS sequence"/>
</dbReference>
<gene>
    <name evidence="1" type="ORF">GX302_08290</name>
</gene>
<evidence type="ECO:0000313" key="2">
    <source>
        <dbReference type="Proteomes" id="UP000585579"/>
    </source>
</evidence>
<organism evidence="1 2">
    <name type="scientific">Methanosarcina flavescens</name>
    <dbReference type="NCBI Taxonomy" id="1715806"/>
    <lineage>
        <taxon>Archaea</taxon>
        <taxon>Methanobacteriati</taxon>
        <taxon>Methanobacteriota</taxon>
        <taxon>Stenosarchaea group</taxon>
        <taxon>Methanomicrobia</taxon>
        <taxon>Methanosarcinales</taxon>
        <taxon>Methanosarcinaceae</taxon>
        <taxon>Methanosarcina</taxon>
    </lineage>
</organism>
<evidence type="ECO:0000313" key="1">
    <source>
        <dbReference type="EMBL" id="NLK32814.1"/>
    </source>
</evidence>
<comment type="caution">
    <text evidence="1">The sequence shown here is derived from an EMBL/GenBank/DDBJ whole genome shotgun (WGS) entry which is preliminary data.</text>
</comment>
<name>A0A7K4AVW1_9EURY</name>
<proteinExistence type="predicted"/>
<dbReference type="AlphaFoldDB" id="A0A7K4AVW1"/>
<reference evidence="1 2" key="1">
    <citation type="journal article" date="2020" name="Biotechnol. Biofuels">
        <title>New insights from the biogas microbiome by comprehensive genome-resolved metagenomics of nearly 1600 species originating from multiple anaerobic digesters.</title>
        <authorList>
            <person name="Campanaro S."/>
            <person name="Treu L."/>
            <person name="Rodriguez-R L.M."/>
            <person name="Kovalovszki A."/>
            <person name="Ziels R.M."/>
            <person name="Maus I."/>
            <person name="Zhu X."/>
            <person name="Kougias P.G."/>
            <person name="Basile A."/>
            <person name="Luo G."/>
            <person name="Schluter A."/>
            <person name="Konstantinidis K.T."/>
            <person name="Angelidaki I."/>
        </authorList>
    </citation>
    <scope>NUCLEOTIDE SEQUENCE [LARGE SCALE GENOMIC DNA]</scope>
    <source>
        <strain evidence="1">AS22ysBPME_46</strain>
    </source>
</reference>
<dbReference type="EMBL" id="JAAYQL010000045">
    <property type="protein sequence ID" value="NLK32814.1"/>
    <property type="molecule type" value="Genomic_DNA"/>
</dbReference>
<protein>
    <submittedName>
        <fullName evidence="1">Uncharacterized protein</fullName>
    </submittedName>
</protein>